<dbReference type="SUPFAM" id="SSF55961">
    <property type="entry name" value="Bet v1-like"/>
    <property type="match status" value="1"/>
</dbReference>
<evidence type="ECO:0000313" key="2">
    <source>
        <dbReference type="Proteomes" id="UP000595437"/>
    </source>
</evidence>
<proteinExistence type="predicted"/>
<reference evidence="2" key="1">
    <citation type="submission" date="2021-01" db="EMBL/GenBank/DDBJ databases">
        <title>Caligus Genome Assembly.</title>
        <authorList>
            <person name="Gallardo-Escarate C."/>
        </authorList>
    </citation>
    <scope>NUCLEOTIDE SEQUENCE [LARGE SCALE GENOMIC DNA]</scope>
</reference>
<accession>A0A7T8JYQ4</accession>
<dbReference type="Gene3D" id="3.30.530.20">
    <property type="match status" value="1"/>
</dbReference>
<gene>
    <name evidence="1" type="ORF">FKW44_020195</name>
</gene>
<name>A0A7T8JYQ4_CALRO</name>
<evidence type="ECO:0000313" key="1">
    <source>
        <dbReference type="EMBL" id="QQP39339.1"/>
    </source>
</evidence>
<sequence>MKSLFNFHSPKGFLITPLGRTGCTVGYVTHSNPKGKLSTTLAPKLVKKIHKACLKYDKWKAGHTPTSKRKGKKIDLKDCIADETEVIEEFEEILDESAFNGSDSDD</sequence>
<keyword evidence="2" id="KW-1185">Reference proteome</keyword>
<organism evidence="1 2">
    <name type="scientific">Caligus rogercresseyi</name>
    <name type="common">Sea louse</name>
    <dbReference type="NCBI Taxonomy" id="217165"/>
    <lineage>
        <taxon>Eukaryota</taxon>
        <taxon>Metazoa</taxon>
        <taxon>Ecdysozoa</taxon>
        <taxon>Arthropoda</taxon>
        <taxon>Crustacea</taxon>
        <taxon>Multicrustacea</taxon>
        <taxon>Hexanauplia</taxon>
        <taxon>Copepoda</taxon>
        <taxon>Siphonostomatoida</taxon>
        <taxon>Caligidae</taxon>
        <taxon>Caligus</taxon>
    </lineage>
</organism>
<dbReference type="AlphaFoldDB" id="A0A7T8JYQ4"/>
<protein>
    <submittedName>
        <fullName evidence="1">PCTP-like protein</fullName>
    </submittedName>
</protein>
<dbReference type="InterPro" id="IPR023393">
    <property type="entry name" value="START-like_dom_sf"/>
</dbReference>
<dbReference type="Proteomes" id="UP000595437">
    <property type="component" value="Chromosome 14"/>
</dbReference>
<dbReference type="EMBL" id="CP045903">
    <property type="protein sequence ID" value="QQP39339.1"/>
    <property type="molecule type" value="Genomic_DNA"/>
</dbReference>
<dbReference type="OrthoDB" id="5403181at2759"/>